<keyword evidence="11 14" id="KW-1133">Transmembrane helix</keyword>
<dbReference type="SMART" id="SM00388">
    <property type="entry name" value="HisKA"/>
    <property type="match status" value="1"/>
</dbReference>
<evidence type="ECO:0000256" key="1">
    <source>
        <dbReference type="ARBA" id="ARBA00000085"/>
    </source>
</evidence>
<protein>
    <recommendedName>
        <fullName evidence="3">histidine kinase</fullName>
        <ecNumber evidence="3">2.7.13.3</ecNumber>
    </recommendedName>
</protein>
<dbReference type="SUPFAM" id="SSF47384">
    <property type="entry name" value="Homodimeric domain of signal transducing histidine kinase"/>
    <property type="match status" value="1"/>
</dbReference>
<dbReference type="EC" id="2.7.13.3" evidence="3"/>
<keyword evidence="10" id="KW-0067">ATP-binding</keyword>
<reference evidence="18" key="1">
    <citation type="submission" date="2015-08" db="EMBL/GenBank/DDBJ databases">
        <title>Genome sequence of the strict anaerobe Clostridium homopropionicum LuHBu1 (DSM 5847T).</title>
        <authorList>
            <person name="Poehlein A."/>
            <person name="Beck M."/>
            <person name="Schiel-Bengelsdorf B."/>
            <person name="Bengelsdorf F.R."/>
            <person name="Daniel R."/>
            <person name="Duerre P."/>
        </authorList>
    </citation>
    <scope>NUCLEOTIDE SEQUENCE [LARGE SCALE GENOMIC DNA]</scope>
    <source>
        <strain evidence="18">DSM 5847</strain>
    </source>
</reference>
<dbReference type="Gene3D" id="3.30.565.10">
    <property type="entry name" value="Histidine kinase-like ATPase, C-terminal domain"/>
    <property type="match status" value="1"/>
</dbReference>
<dbReference type="SMART" id="SM00304">
    <property type="entry name" value="HAMP"/>
    <property type="match status" value="1"/>
</dbReference>
<keyword evidence="9 17" id="KW-0418">Kinase</keyword>
<dbReference type="FunFam" id="1.10.287.130:FF:000001">
    <property type="entry name" value="Two-component sensor histidine kinase"/>
    <property type="match status" value="1"/>
</dbReference>
<dbReference type="InterPro" id="IPR003594">
    <property type="entry name" value="HATPase_dom"/>
</dbReference>
<dbReference type="CDD" id="cd00082">
    <property type="entry name" value="HisKA"/>
    <property type="match status" value="1"/>
</dbReference>
<keyword evidence="4" id="KW-1003">Cell membrane</keyword>
<dbReference type="PRINTS" id="PR00344">
    <property type="entry name" value="BCTRLSENSOR"/>
</dbReference>
<evidence type="ECO:0000256" key="8">
    <source>
        <dbReference type="ARBA" id="ARBA00022741"/>
    </source>
</evidence>
<keyword evidence="13 14" id="KW-0472">Membrane</keyword>
<keyword evidence="6 17" id="KW-0808">Transferase</keyword>
<dbReference type="InterPro" id="IPR003660">
    <property type="entry name" value="HAMP_dom"/>
</dbReference>
<sequence length="449" mass="50855">MLIKKIMTFDKITWKLIKYFIAIISIVILICFIGSSIFLSKFYISNKYDNLKATSESIYEVIKDGQSPNNLSVNALLIANDNVSFLGNTGNQGGGKRMGMLNNLSNINFASLGNKGKFTNRLGESFIYYKLSTEMGDIITFESDQDISYYLQVIYIVLVVIFLLALIVCIPFISYLGKKFTRPILQLKKASQEISMGNFAFPISITTGDEIEELSQCLSSMAINLQKRHKLQRDFIANVSHDFKTPLSVIRSYSEAIKDGIVNDYQVKEYSEEIIKEVDRLNNLVIGIMELSKLQGGELKLNKQNFNIENSLKECAERFSTVAKNKNIALILNSENVEVFGDEAYILRVLYNFTDNAIKFSKSNSHVYLKAYSVDNYVKVSVIDEGIGIEKEMLENVWNRYYKHAKSGGMGMGLAICAEILKLHNLSFGVESIPNEKTEFYFTIPKVIR</sequence>
<evidence type="ECO:0000256" key="14">
    <source>
        <dbReference type="SAM" id="Phobius"/>
    </source>
</evidence>
<comment type="subcellular location">
    <subcellularLocation>
        <location evidence="2">Cell membrane</location>
        <topology evidence="2">Multi-pass membrane protein</topology>
    </subcellularLocation>
</comment>
<evidence type="ECO:0000256" key="12">
    <source>
        <dbReference type="ARBA" id="ARBA00023012"/>
    </source>
</evidence>
<dbReference type="InterPro" id="IPR050398">
    <property type="entry name" value="HssS/ArlS-like"/>
</dbReference>
<evidence type="ECO:0000256" key="4">
    <source>
        <dbReference type="ARBA" id="ARBA00022475"/>
    </source>
</evidence>
<proteinExistence type="predicted"/>
<dbReference type="EMBL" id="LHUR01000044">
    <property type="protein sequence ID" value="KOA18154.1"/>
    <property type="molecule type" value="Genomic_DNA"/>
</dbReference>
<dbReference type="InterPro" id="IPR003661">
    <property type="entry name" value="HisK_dim/P_dom"/>
</dbReference>
<dbReference type="AlphaFoldDB" id="A0A0L6Z5A9"/>
<dbReference type="InterPro" id="IPR036097">
    <property type="entry name" value="HisK_dim/P_sf"/>
</dbReference>
<evidence type="ECO:0000259" key="15">
    <source>
        <dbReference type="PROSITE" id="PS50109"/>
    </source>
</evidence>
<dbReference type="SUPFAM" id="SSF158472">
    <property type="entry name" value="HAMP domain-like"/>
    <property type="match status" value="1"/>
</dbReference>
<dbReference type="SUPFAM" id="SSF55874">
    <property type="entry name" value="ATPase domain of HSP90 chaperone/DNA topoisomerase II/histidine kinase"/>
    <property type="match status" value="1"/>
</dbReference>
<dbReference type="PATRIC" id="fig|1121318.3.peg.3487"/>
<comment type="catalytic activity">
    <reaction evidence="1">
        <text>ATP + protein L-histidine = ADP + protein N-phospho-L-histidine.</text>
        <dbReference type="EC" id="2.7.13.3"/>
    </reaction>
</comment>
<dbReference type="RefSeq" id="WP_052222923.1">
    <property type="nucleotide sequence ID" value="NZ_LHUR01000044.1"/>
</dbReference>
<keyword evidence="18" id="KW-1185">Reference proteome</keyword>
<dbReference type="GO" id="GO:0005886">
    <property type="term" value="C:plasma membrane"/>
    <property type="evidence" value="ECO:0007669"/>
    <property type="project" value="UniProtKB-SubCell"/>
</dbReference>
<feature type="transmembrane region" description="Helical" evidence="14">
    <location>
        <begin position="153"/>
        <end position="176"/>
    </location>
</feature>
<dbReference type="Gene3D" id="6.10.340.10">
    <property type="match status" value="1"/>
</dbReference>
<dbReference type="Proteomes" id="UP000037043">
    <property type="component" value="Unassembled WGS sequence"/>
</dbReference>
<dbReference type="PROSITE" id="PS50885">
    <property type="entry name" value="HAMP"/>
    <property type="match status" value="1"/>
</dbReference>
<feature type="domain" description="Histidine kinase" evidence="15">
    <location>
        <begin position="238"/>
        <end position="448"/>
    </location>
</feature>
<dbReference type="InterPro" id="IPR036890">
    <property type="entry name" value="HATPase_C_sf"/>
</dbReference>
<evidence type="ECO:0000313" key="17">
    <source>
        <dbReference type="EMBL" id="KOA18154.1"/>
    </source>
</evidence>
<accession>A0A0L6Z5A9</accession>
<dbReference type="Pfam" id="PF02518">
    <property type="entry name" value="HATPase_c"/>
    <property type="match status" value="1"/>
</dbReference>
<gene>
    <name evidence="17" type="primary">baeS_4</name>
    <name evidence="17" type="ORF">CLHOM_34880</name>
</gene>
<feature type="domain" description="HAMP" evidence="16">
    <location>
        <begin position="178"/>
        <end position="230"/>
    </location>
</feature>
<keyword evidence="8" id="KW-0547">Nucleotide-binding</keyword>
<evidence type="ECO:0000256" key="9">
    <source>
        <dbReference type="ARBA" id="ARBA00022777"/>
    </source>
</evidence>
<feature type="transmembrane region" description="Helical" evidence="14">
    <location>
        <begin position="20"/>
        <end position="44"/>
    </location>
</feature>
<dbReference type="InterPro" id="IPR004358">
    <property type="entry name" value="Sig_transdc_His_kin-like_C"/>
</dbReference>
<dbReference type="Pfam" id="PF00512">
    <property type="entry name" value="HisKA"/>
    <property type="match status" value="1"/>
</dbReference>
<evidence type="ECO:0000256" key="13">
    <source>
        <dbReference type="ARBA" id="ARBA00023136"/>
    </source>
</evidence>
<keyword evidence="5" id="KW-0597">Phosphoprotein</keyword>
<evidence type="ECO:0000256" key="11">
    <source>
        <dbReference type="ARBA" id="ARBA00022989"/>
    </source>
</evidence>
<dbReference type="PROSITE" id="PS50109">
    <property type="entry name" value="HIS_KIN"/>
    <property type="match status" value="1"/>
</dbReference>
<dbReference type="STRING" id="36844.SAMN04488501_12614"/>
<dbReference type="GO" id="GO:0005524">
    <property type="term" value="F:ATP binding"/>
    <property type="evidence" value="ECO:0007669"/>
    <property type="project" value="UniProtKB-KW"/>
</dbReference>
<dbReference type="PANTHER" id="PTHR45528:SF1">
    <property type="entry name" value="SENSOR HISTIDINE KINASE CPXA"/>
    <property type="match status" value="1"/>
</dbReference>
<evidence type="ECO:0000313" key="18">
    <source>
        <dbReference type="Proteomes" id="UP000037043"/>
    </source>
</evidence>
<evidence type="ECO:0000256" key="3">
    <source>
        <dbReference type="ARBA" id="ARBA00012438"/>
    </source>
</evidence>
<dbReference type="Gene3D" id="1.10.287.130">
    <property type="match status" value="1"/>
</dbReference>
<keyword evidence="7 14" id="KW-0812">Transmembrane</keyword>
<dbReference type="CDD" id="cd06225">
    <property type="entry name" value="HAMP"/>
    <property type="match status" value="1"/>
</dbReference>
<organism evidence="17 18">
    <name type="scientific">Clostridium homopropionicum DSM 5847</name>
    <dbReference type="NCBI Taxonomy" id="1121318"/>
    <lineage>
        <taxon>Bacteria</taxon>
        <taxon>Bacillati</taxon>
        <taxon>Bacillota</taxon>
        <taxon>Clostridia</taxon>
        <taxon>Eubacteriales</taxon>
        <taxon>Clostridiaceae</taxon>
        <taxon>Clostridium</taxon>
    </lineage>
</organism>
<evidence type="ECO:0000256" key="5">
    <source>
        <dbReference type="ARBA" id="ARBA00022553"/>
    </source>
</evidence>
<evidence type="ECO:0000256" key="10">
    <source>
        <dbReference type="ARBA" id="ARBA00022840"/>
    </source>
</evidence>
<dbReference type="InterPro" id="IPR005467">
    <property type="entry name" value="His_kinase_dom"/>
</dbReference>
<dbReference type="GO" id="GO:0000155">
    <property type="term" value="F:phosphorelay sensor kinase activity"/>
    <property type="evidence" value="ECO:0007669"/>
    <property type="project" value="InterPro"/>
</dbReference>
<dbReference type="SMART" id="SM00387">
    <property type="entry name" value="HATPase_c"/>
    <property type="match status" value="1"/>
</dbReference>
<evidence type="ECO:0000256" key="6">
    <source>
        <dbReference type="ARBA" id="ARBA00022679"/>
    </source>
</evidence>
<name>A0A0L6Z5A9_9CLOT</name>
<dbReference type="PANTHER" id="PTHR45528">
    <property type="entry name" value="SENSOR HISTIDINE KINASE CPXA"/>
    <property type="match status" value="1"/>
</dbReference>
<dbReference type="Pfam" id="PF00672">
    <property type="entry name" value="HAMP"/>
    <property type="match status" value="1"/>
</dbReference>
<evidence type="ECO:0000256" key="7">
    <source>
        <dbReference type="ARBA" id="ARBA00022692"/>
    </source>
</evidence>
<keyword evidence="12" id="KW-0902">Two-component regulatory system</keyword>
<comment type="caution">
    <text evidence="17">The sequence shown here is derived from an EMBL/GenBank/DDBJ whole genome shotgun (WGS) entry which is preliminary data.</text>
</comment>
<evidence type="ECO:0000259" key="16">
    <source>
        <dbReference type="PROSITE" id="PS50885"/>
    </source>
</evidence>
<evidence type="ECO:0000256" key="2">
    <source>
        <dbReference type="ARBA" id="ARBA00004651"/>
    </source>
</evidence>